<evidence type="ECO:0000256" key="13">
    <source>
        <dbReference type="PROSITE-ProRule" id="PRU00076"/>
    </source>
</evidence>
<evidence type="ECO:0000256" key="9">
    <source>
        <dbReference type="ARBA" id="ARBA00023136"/>
    </source>
</evidence>
<gene>
    <name evidence="20" type="ORF">niasHT_011253</name>
</gene>
<feature type="domain" description="EGF-like" evidence="18">
    <location>
        <begin position="2833"/>
        <end position="2871"/>
    </location>
</feature>
<feature type="disulfide bond" evidence="14">
    <location>
        <begin position="2708"/>
        <end position="2735"/>
    </location>
</feature>
<dbReference type="PROSITE" id="PS00010">
    <property type="entry name" value="ASX_HYDROXYL"/>
    <property type="match status" value="1"/>
</dbReference>
<keyword evidence="6 12" id="KW-0106">Calcium</keyword>
<evidence type="ECO:0000256" key="7">
    <source>
        <dbReference type="ARBA" id="ARBA00022889"/>
    </source>
</evidence>
<evidence type="ECO:0000259" key="18">
    <source>
        <dbReference type="PROSITE" id="PS50026"/>
    </source>
</evidence>
<feature type="domain" description="Cadherin" evidence="19">
    <location>
        <begin position="461"/>
        <end position="567"/>
    </location>
</feature>
<dbReference type="PANTHER" id="PTHR24026">
    <property type="entry name" value="FAT ATYPICAL CADHERIN-RELATED"/>
    <property type="match status" value="1"/>
</dbReference>
<feature type="disulfide bond" evidence="13">
    <location>
        <begin position="2861"/>
        <end position="2870"/>
    </location>
</feature>
<dbReference type="Pfam" id="PF02210">
    <property type="entry name" value="Laminin_G_2"/>
    <property type="match status" value="1"/>
</dbReference>
<feature type="domain" description="Cadherin" evidence="19">
    <location>
        <begin position="1155"/>
        <end position="1264"/>
    </location>
</feature>
<feature type="disulfide bond" evidence="13">
    <location>
        <begin position="2781"/>
        <end position="2790"/>
    </location>
</feature>
<dbReference type="FunFam" id="2.60.40.60:FF:000058">
    <property type="entry name" value="FAT atypical cadherin 3"/>
    <property type="match status" value="1"/>
</dbReference>
<feature type="compositionally biased region" description="Acidic residues" evidence="15">
    <location>
        <begin position="3201"/>
        <end position="3211"/>
    </location>
</feature>
<dbReference type="Gene3D" id="2.60.120.200">
    <property type="match status" value="1"/>
</dbReference>
<dbReference type="PROSITE" id="PS50268">
    <property type="entry name" value="CADHERIN_2"/>
    <property type="match status" value="14"/>
</dbReference>
<comment type="caution">
    <text evidence="20">The sequence shown here is derived from an EMBL/GenBank/DDBJ whole genome shotgun (WGS) entry which is preliminary data.</text>
</comment>
<evidence type="ECO:0000256" key="3">
    <source>
        <dbReference type="ARBA" id="ARBA00022692"/>
    </source>
</evidence>
<evidence type="ECO:0000256" key="8">
    <source>
        <dbReference type="ARBA" id="ARBA00022989"/>
    </source>
</evidence>
<dbReference type="SUPFAM" id="SSF49899">
    <property type="entry name" value="Concanavalin A-like lectins/glucanases"/>
    <property type="match status" value="1"/>
</dbReference>
<dbReference type="PROSITE" id="PS00232">
    <property type="entry name" value="CADHERIN_1"/>
    <property type="match status" value="3"/>
</dbReference>
<dbReference type="CDD" id="cd11304">
    <property type="entry name" value="Cadherin_repeat"/>
    <property type="match status" value="14"/>
</dbReference>
<feature type="domain" description="Cadherin" evidence="19">
    <location>
        <begin position="831"/>
        <end position="934"/>
    </location>
</feature>
<feature type="transmembrane region" description="Helical" evidence="16">
    <location>
        <begin position="2907"/>
        <end position="2928"/>
    </location>
</feature>
<feature type="domain" description="Cadherin" evidence="19">
    <location>
        <begin position="2190"/>
        <end position="2284"/>
    </location>
</feature>
<feature type="domain" description="Cadherin" evidence="19">
    <location>
        <begin position="223"/>
        <end position="348"/>
    </location>
</feature>
<feature type="domain" description="Cadherin" evidence="19">
    <location>
        <begin position="1049"/>
        <end position="1154"/>
    </location>
</feature>
<dbReference type="CDD" id="cd00110">
    <property type="entry name" value="LamG"/>
    <property type="match status" value="1"/>
</dbReference>
<feature type="disulfide bond" evidence="13">
    <location>
        <begin position="2501"/>
        <end position="2510"/>
    </location>
</feature>
<dbReference type="Gene3D" id="2.10.25.10">
    <property type="entry name" value="Laminin"/>
    <property type="match status" value="4"/>
</dbReference>
<feature type="disulfide bond" evidence="13">
    <location>
        <begin position="2819"/>
        <end position="2828"/>
    </location>
</feature>
<evidence type="ECO:0000256" key="2">
    <source>
        <dbReference type="ARBA" id="ARBA00022536"/>
    </source>
</evidence>
<dbReference type="Proteomes" id="UP001620626">
    <property type="component" value="Unassembled WGS sequence"/>
</dbReference>
<feature type="domain" description="Cadherin" evidence="19">
    <location>
        <begin position="1489"/>
        <end position="1604"/>
    </location>
</feature>
<name>A0ABD2L6G3_9BILA</name>
<evidence type="ECO:0000313" key="21">
    <source>
        <dbReference type="Proteomes" id="UP001620626"/>
    </source>
</evidence>
<keyword evidence="21" id="KW-1185">Reference proteome</keyword>
<accession>A0ABD2L6G3</accession>
<dbReference type="PROSITE" id="PS50026">
    <property type="entry name" value="EGF_3"/>
    <property type="match status" value="4"/>
</dbReference>
<dbReference type="GO" id="GO:0007155">
    <property type="term" value="P:cell adhesion"/>
    <property type="evidence" value="ECO:0007669"/>
    <property type="project" value="UniProtKB-KW"/>
</dbReference>
<dbReference type="PRINTS" id="PR00205">
    <property type="entry name" value="CADHERIN"/>
</dbReference>
<keyword evidence="5" id="KW-0677">Repeat</keyword>
<dbReference type="InterPro" id="IPR001791">
    <property type="entry name" value="Laminin_G"/>
</dbReference>
<feature type="compositionally biased region" description="Basic and acidic residues" evidence="15">
    <location>
        <begin position="3116"/>
        <end position="3133"/>
    </location>
</feature>
<dbReference type="GO" id="GO:0005509">
    <property type="term" value="F:calcium ion binding"/>
    <property type="evidence" value="ECO:0007669"/>
    <property type="project" value="UniProtKB-UniRule"/>
</dbReference>
<feature type="domain" description="Cadherin" evidence="19">
    <location>
        <begin position="935"/>
        <end position="1048"/>
    </location>
</feature>
<feature type="domain" description="Cadherin" evidence="19">
    <location>
        <begin position="712"/>
        <end position="830"/>
    </location>
</feature>
<evidence type="ECO:0000256" key="16">
    <source>
        <dbReference type="SAM" id="Phobius"/>
    </source>
</evidence>
<dbReference type="InterPro" id="IPR000152">
    <property type="entry name" value="EGF-type_Asp/Asn_hydroxyl_site"/>
</dbReference>
<organism evidence="20 21">
    <name type="scientific">Heterodera trifolii</name>
    <dbReference type="NCBI Taxonomy" id="157864"/>
    <lineage>
        <taxon>Eukaryota</taxon>
        <taxon>Metazoa</taxon>
        <taxon>Ecdysozoa</taxon>
        <taxon>Nematoda</taxon>
        <taxon>Chromadorea</taxon>
        <taxon>Rhabditida</taxon>
        <taxon>Tylenchina</taxon>
        <taxon>Tylenchomorpha</taxon>
        <taxon>Tylenchoidea</taxon>
        <taxon>Heteroderidae</taxon>
        <taxon>Heteroderinae</taxon>
        <taxon>Heterodera</taxon>
    </lineage>
</organism>
<dbReference type="FunFam" id="2.60.40.60:FF:000037">
    <property type="entry name" value="FAT atypical cadherin 1"/>
    <property type="match status" value="1"/>
</dbReference>
<keyword evidence="4" id="KW-0732">Signal</keyword>
<dbReference type="SMART" id="SM00112">
    <property type="entry name" value="CA"/>
    <property type="match status" value="12"/>
</dbReference>
<feature type="disulfide bond" evidence="13">
    <location>
        <begin position="2842"/>
        <end position="2859"/>
    </location>
</feature>
<feature type="domain" description="Cadherin" evidence="19">
    <location>
        <begin position="1944"/>
        <end position="2069"/>
    </location>
</feature>
<feature type="domain" description="Laminin G" evidence="17">
    <location>
        <begin position="2527"/>
        <end position="2735"/>
    </location>
</feature>
<dbReference type="SUPFAM" id="SSF49313">
    <property type="entry name" value="Cadherin-like"/>
    <property type="match status" value="13"/>
</dbReference>
<keyword evidence="9 16" id="KW-0472">Membrane</keyword>
<dbReference type="InterPro" id="IPR001881">
    <property type="entry name" value="EGF-like_Ca-bd_dom"/>
</dbReference>
<dbReference type="InterPro" id="IPR013320">
    <property type="entry name" value="ConA-like_dom_sf"/>
</dbReference>
<dbReference type="SUPFAM" id="SSF57196">
    <property type="entry name" value="EGF/Laminin"/>
    <property type="match status" value="3"/>
</dbReference>
<evidence type="ECO:0000256" key="10">
    <source>
        <dbReference type="ARBA" id="ARBA00023157"/>
    </source>
</evidence>
<proteinExistence type="predicted"/>
<feature type="compositionally biased region" description="Polar residues" evidence="15">
    <location>
        <begin position="2958"/>
        <end position="2975"/>
    </location>
</feature>
<keyword evidence="2 13" id="KW-0245">EGF-like domain</keyword>
<feature type="domain" description="Cadherin" evidence="19">
    <location>
        <begin position="2079"/>
        <end position="2178"/>
    </location>
</feature>
<dbReference type="InterPro" id="IPR000742">
    <property type="entry name" value="EGF"/>
</dbReference>
<feature type="domain" description="EGF-like" evidence="18">
    <location>
        <begin position="2739"/>
        <end position="2791"/>
    </location>
</feature>
<feature type="domain" description="Cadherin" evidence="19">
    <location>
        <begin position="598"/>
        <end position="710"/>
    </location>
</feature>
<evidence type="ECO:0000313" key="20">
    <source>
        <dbReference type="EMBL" id="KAL3110748.1"/>
    </source>
</evidence>
<keyword evidence="10 13" id="KW-1015">Disulfide bond</keyword>
<feature type="domain" description="Cadherin" evidence="19">
    <location>
        <begin position="101"/>
        <end position="222"/>
    </location>
</feature>
<reference evidence="20 21" key="1">
    <citation type="submission" date="2024-10" db="EMBL/GenBank/DDBJ databases">
        <authorList>
            <person name="Kim D."/>
        </authorList>
    </citation>
    <scope>NUCLEOTIDE SEQUENCE [LARGE SCALE GENOMIC DNA]</scope>
    <source>
        <strain evidence="20">BH-2024</strain>
    </source>
</reference>
<feature type="domain" description="Cadherin" evidence="19">
    <location>
        <begin position="1822"/>
        <end position="1943"/>
    </location>
</feature>
<dbReference type="SMART" id="SM00181">
    <property type="entry name" value="EGF"/>
    <property type="match status" value="5"/>
</dbReference>
<evidence type="ECO:0000259" key="19">
    <source>
        <dbReference type="PROSITE" id="PS50268"/>
    </source>
</evidence>
<evidence type="ECO:0000256" key="15">
    <source>
        <dbReference type="SAM" id="MobiDB-lite"/>
    </source>
</evidence>
<evidence type="ECO:0000256" key="1">
    <source>
        <dbReference type="ARBA" id="ARBA00004167"/>
    </source>
</evidence>
<dbReference type="FunFam" id="2.60.40.60:FF:000020">
    <property type="entry name" value="Dachsous cadherin-related 1b"/>
    <property type="match status" value="1"/>
</dbReference>
<keyword evidence="11" id="KW-0325">Glycoprotein</keyword>
<feature type="compositionally biased region" description="Low complexity" evidence="15">
    <location>
        <begin position="3072"/>
        <end position="3084"/>
    </location>
</feature>
<feature type="domain" description="EGF-like" evidence="18">
    <location>
        <begin position="2793"/>
        <end position="2829"/>
    </location>
</feature>
<keyword evidence="8 16" id="KW-1133">Transmembrane helix</keyword>
<dbReference type="Gene3D" id="2.60.40.60">
    <property type="entry name" value="Cadherins"/>
    <property type="match status" value="16"/>
</dbReference>
<dbReference type="PROSITE" id="PS50025">
    <property type="entry name" value="LAM_G_DOMAIN"/>
    <property type="match status" value="1"/>
</dbReference>
<feature type="compositionally biased region" description="Basic and acidic residues" evidence="15">
    <location>
        <begin position="3038"/>
        <end position="3053"/>
    </location>
</feature>
<comment type="subcellular location">
    <subcellularLocation>
        <location evidence="1">Membrane</location>
        <topology evidence="1">Single-pass membrane protein</topology>
    </subcellularLocation>
</comment>
<dbReference type="CDD" id="cd00054">
    <property type="entry name" value="EGF_CA"/>
    <property type="match status" value="2"/>
</dbReference>
<dbReference type="SMART" id="SM00282">
    <property type="entry name" value="LamG"/>
    <property type="match status" value="1"/>
</dbReference>
<dbReference type="Pfam" id="PF00028">
    <property type="entry name" value="Cadherin"/>
    <property type="match status" value="5"/>
</dbReference>
<evidence type="ECO:0000256" key="4">
    <source>
        <dbReference type="ARBA" id="ARBA00022729"/>
    </source>
</evidence>
<feature type="compositionally biased region" description="Polar residues" evidence="15">
    <location>
        <begin position="3098"/>
        <end position="3115"/>
    </location>
</feature>
<keyword evidence="3 16" id="KW-0812">Transmembrane</keyword>
<evidence type="ECO:0000256" key="5">
    <source>
        <dbReference type="ARBA" id="ARBA00022737"/>
    </source>
</evidence>
<dbReference type="PANTHER" id="PTHR24026:SF126">
    <property type="entry name" value="PROTOCADHERIN FAT 4"/>
    <property type="match status" value="1"/>
</dbReference>
<sequence>MNLERQKLKNDGSGDDQMQLVRFISSSTIRFSPLFVSLLLTSLFPPIGPSLPSALFPRHRHRIHRPIRSFAFASDPSIGGRHRRLNSLFPTAATPIEFHFTAAFYNLTVYENAIGQRAVASNPANAQMVGVWLPRGYNQITFRILEDDKQSVRFTASAKRMGNFAFLQLEHRDQMDVLNRELQAEFTFTIRATAKRKRANPMETSATVHLRVLDENDNPPMFKELSYRVEVDHDVPLHQRLVRVEGFDADEGLNGALSYSLISPSSFFFIEPMTGWLRNFAPLNVADRLLPESELQLEVLIEDRASRLFRHGQRTAEGAESPNPVASIRNKAKVQIVIRRMEAEKPKLSFRLLTFGPFLSEPTKIGTVRIDHSDADSIILDISPRQNAPNVLNCAWLERISAQEIDLWICPPFPEKEYEEKLQIRLIINRISDKISGKKEQIGEETVEVWADPSKRGFRLEEVPQVIDVNESLPVGAFIWQFDAVTNWPKDRREILFKLLQQNDTEFPFRLNDRSGQLRLANSLNSARTKVHRWNITVMAQHKHIQSPSVISLQLRLRRANIHCPKFVQIPLDHRIELFEKQLKAETSLDRIIWQANASDEDEGENGQLIYKMAEDAQGMFDIDSLTGELRLVHNWSFPAGVSSSDQLIIRVLAIDRGWPFQLQTQLQLVILQHTSMIRDNSSNSSLTLAQNSEWLQSDCEMDNNFQPKFVGEQRFLGEILETAPIGTTIGTVVAEDEDSFGPNAIVQYFTMDDGEGHFDVELFSGRVFVRSARLADLLERAKGQNGHDFYEHVLEIVASDMAIHPEQRKTSRQHFRIRIRDVNTHSPVFDQSGYRISLAEGNSPGIELLQLRASDGDLGKNGRVEFRLAVETDLLSVDPDSGLVRAERTFDREELGDRVTVPVMALDRGTPSRATFANLTILLTDQNDEAPQCGKETHRFSIAEDAPNGQLVGCLDAYDLDEFGTSNSQIRFELAQSDANGPFRVHAETGCLFLDLPGLPLDFEQRPTYNLSVRLKDMGKPPLEAVKPCQVQILLEDVEENAFPPQFNAMALEASVEENAPAHTEVIRVHAEDPEGAPVRYQLVAGNGLCCFQIDSKSGVISTKKELDHELQQHYWLTVRAEDTPFSAIGRMLRAHLQLFIRVLNQNDRLPLFSQPIYRIGIAENSEENKVVLKVEATDGDDQWAKPSQQSDRLRYSILRGNPQAYFQIDEHSGYIVTSKRRLDRETQSEHELIVQACDQGQLCSTATVLVTVSDLNDNAPAFELSHFAHFAIPADRQGMVGRVIANDADIVGSKLRFWMDSSADKRVQMDERGRLFAKEPLGAGTELEATVWAEDGGVPPLRANATVRLIALGRAGRLRSSNRAPHLLEGDEWRHMEMPGEAPPGTVVGIVRAEDADRDPLWWTITSTTPAEGQNQRQDEREPFAFRRVDAGAELIVAEPLLTGDGLMAMNLVVLFSVTDGVDTINDKINVRIRQNSPGGKLRPKFVQSLTMVELGTHLPVGFVLFQANAKLEMSDDKEEENDRISPLQYSLHSSDDIAATTEVFRVDPSSGNVILARPLPERLASPFTLTISASLFESADAADFTILKMNRKVEKEKAPQFISCDGEYQQKSLQIDENFSVGILLHIFEAVNSENGEFGQLTYSLHSGNEVQLFSLNGTTGELKLAKEVPTNLNEVILTVRATDTLEQNAKWSECELKMNFVHRNAILLGGKLGKVIFGGEGKRQSNRRSEAMESANSSAIKPSSVFFALNGECSAHSLAIHFATGRITLTRNLIMEKETFNCSIELKKTNLDGEEKRIGIVPLIAQLFPNFPVLPRFDRREFFGTISENCQPGSPVLLPNSSAPLLPSLSNRFPLKSAKFRLLSPFESHFMIDAHSGLIRCVAPIDAEKFSAWHFFILAQQSLPSAPSPSSISVVPPIFTQPSLVLIKIININDNAPAFERSFYEVEVGENAPNGTKILKLFAEDADRGQFGRVSYSLEEIELVGNKSDKSEQSSTDFSDLSAHFLLDENDGWLSIGAPLDFERIGKDRFFQLTILARDGGEPPLENRTKVRVKVRDENDNAPRIGNCTELSALVQEGVPPGHTVLSLSVVDADSAEGNAAPFRVEVTGEGAEAFTVDSLLNLITDQPLEFANKQLFHFQIRAFDAGGLASVPCQLRIRVLPQSRHAPEVRPLFVHLMALHGEFLGGPLGRVTASDRDPTDRLRFSISHEKQLQFSVNPENGELVASGDLLSGIFRLNVSVTDGKFITNVPITVDVVKVDQEKMDNSLTIRLKGIGAEQFVSDFMHRFSEIVARLLSVKTSGVFILSLQEIHIASLQNDLETFVEKGFIARHAKRKRRSGKNNGPTTANSLLDLILVVQRSDGTVGPIPYHRPSYVKQRLEAGIGQLEKEMPELKVLSIITELCRRDTCLRGECRDRLWMDNGRPGTFQSPGSSAVFVGPSHVRSFECICRQGYAGIKCDIPANKCSKELCKRVELCVPSTHSPFSPAANIGFSCACPPGFRGTACSDRICDSNLFDQCHRHHEAISLFGSGYFELRVALSVESRMELAIDFRTVSPNAVLMFGKGLNDYQKLRIEHGKVQYSWDCGTGDGIVKIGVARVDDGQWHQIQILRIGRLTRLTLDDKFRAEGTSPAGSDVLNLFSHGNLLLFGARVEPSLVYQREFLEAFNGTTINKMPLTAEEEGAKLALTADDLRVQMADGMVGCIGRISMDGTELPKTGQGFRMFNAAIGCEERTLGPCLSAPCQNGGQCVPSVPSPAVGDFSPSKNGSSPLFTCHCPQRFTGARCEIDLNACASKPCPGGIPCHNLYGDFHCSCPPGLTGKKCQLRGDWDPCVTASCGPNGKCVRQPQSNSFVCQCANGFSGRLCTDIVPTELASEEREAGEGDVSPGGSDFPWATITAPQLALLVAICLLTLFFTAFMVIFCQSKRQNSNEMNERRNRRKKKGRGTEEKPRNGTTSAAQHHPTGRSTAVSRDCHKGGEDPASNPLVPRETAAPGQGTSDRPPPPLPPRHHRRSANGHNSALPTVEVRPMPIGERKNTAGEDKMKGVELAKTPPLPPPRDSSERQNGEQNQQNGQRQNESYGRKIDRACSAAADTQKQKATSSKKGTANKTTRDNGRSDGKGKDEGKSTDYLTMKPVHRAKPFRLIPKASRGGGGGENPPPPPMHRTPLLNMRGGRSIGTNMEHYDSPTDAFEYADGYEENNDGEEDNGRGGEEEEKEKRSKR</sequence>
<evidence type="ECO:0000256" key="11">
    <source>
        <dbReference type="ARBA" id="ARBA00023180"/>
    </source>
</evidence>
<dbReference type="PROSITE" id="PS01186">
    <property type="entry name" value="EGF_2"/>
    <property type="match status" value="2"/>
</dbReference>
<protein>
    <submittedName>
        <fullName evidence="20">Uncharacterized protein</fullName>
    </submittedName>
</protein>
<comment type="caution">
    <text evidence="13">Lacks conserved residue(s) required for the propagation of feature annotation.</text>
</comment>
<keyword evidence="7" id="KW-0130">Cell adhesion</keyword>
<dbReference type="GO" id="GO:0007411">
    <property type="term" value="P:axon guidance"/>
    <property type="evidence" value="ECO:0007669"/>
    <property type="project" value="UniProtKB-ARBA"/>
</dbReference>
<evidence type="ECO:0000256" key="12">
    <source>
        <dbReference type="PROSITE-ProRule" id="PRU00043"/>
    </source>
</evidence>
<evidence type="ECO:0000256" key="6">
    <source>
        <dbReference type="ARBA" id="ARBA00022837"/>
    </source>
</evidence>
<dbReference type="InterPro" id="IPR015919">
    <property type="entry name" value="Cadherin-like_sf"/>
</dbReference>
<feature type="domain" description="EGF-like" evidence="18">
    <location>
        <begin position="2466"/>
        <end position="2511"/>
    </location>
</feature>
<dbReference type="SMART" id="SM00179">
    <property type="entry name" value="EGF_CA"/>
    <property type="match status" value="3"/>
</dbReference>
<dbReference type="GO" id="GO:0016020">
    <property type="term" value="C:membrane"/>
    <property type="evidence" value="ECO:0007669"/>
    <property type="project" value="UniProtKB-SubCell"/>
</dbReference>
<dbReference type="InterPro" id="IPR002126">
    <property type="entry name" value="Cadherin-like_dom"/>
</dbReference>
<dbReference type="InterPro" id="IPR020894">
    <property type="entry name" value="Cadherin_CS"/>
</dbReference>
<dbReference type="PROSITE" id="PS00022">
    <property type="entry name" value="EGF_1"/>
    <property type="match status" value="4"/>
</dbReference>
<dbReference type="EMBL" id="JBICBT010000530">
    <property type="protein sequence ID" value="KAL3110748.1"/>
    <property type="molecule type" value="Genomic_DNA"/>
</dbReference>
<feature type="region of interest" description="Disordered" evidence="15">
    <location>
        <begin position="2933"/>
        <end position="3228"/>
    </location>
</feature>
<evidence type="ECO:0000259" key="17">
    <source>
        <dbReference type="PROSITE" id="PS50025"/>
    </source>
</evidence>
<evidence type="ECO:0000256" key="14">
    <source>
        <dbReference type="PROSITE-ProRule" id="PRU00122"/>
    </source>
</evidence>